<evidence type="ECO:0000256" key="3">
    <source>
        <dbReference type="ARBA" id="ARBA00023002"/>
    </source>
</evidence>
<evidence type="ECO:0000256" key="7">
    <source>
        <dbReference type="PIRSR" id="PIRSR000097-3"/>
    </source>
</evidence>
<comment type="similarity">
    <text evidence="1">Belongs to the aldo/keto reductase family.</text>
</comment>
<dbReference type="RefSeq" id="WP_189606582.1">
    <property type="nucleotide sequence ID" value="NZ_BMXR01000001.1"/>
</dbReference>
<dbReference type="EMBL" id="BMXR01000001">
    <property type="protein sequence ID" value="GGX38915.1"/>
    <property type="molecule type" value="Genomic_DNA"/>
</dbReference>
<dbReference type="InterPro" id="IPR036812">
    <property type="entry name" value="NAD(P)_OxRdtase_dom_sf"/>
</dbReference>
<name>A0A918N5D9_9GAMM</name>
<dbReference type="PROSITE" id="PS00798">
    <property type="entry name" value="ALDOKETO_REDUCTASE_1"/>
    <property type="match status" value="1"/>
</dbReference>
<evidence type="ECO:0000313" key="9">
    <source>
        <dbReference type="EMBL" id="GGX38915.1"/>
    </source>
</evidence>
<evidence type="ECO:0000313" key="10">
    <source>
        <dbReference type="Proteomes" id="UP000626148"/>
    </source>
</evidence>
<evidence type="ECO:0000259" key="8">
    <source>
        <dbReference type="Pfam" id="PF00248"/>
    </source>
</evidence>
<keyword evidence="2" id="KW-0521">NADP</keyword>
<dbReference type="AlphaFoldDB" id="A0A918N5D9"/>
<evidence type="ECO:0000256" key="5">
    <source>
        <dbReference type="PIRSR" id="PIRSR000097-1"/>
    </source>
</evidence>
<dbReference type="InterPro" id="IPR018170">
    <property type="entry name" value="Aldo/ket_reductase_CS"/>
</dbReference>
<feature type="active site" description="Proton donor" evidence="5">
    <location>
        <position position="42"/>
    </location>
</feature>
<evidence type="ECO:0000256" key="6">
    <source>
        <dbReference type="PIRSR" id="PIRSR000097-2"/>
    </source>
</evidence>
<gene>
    <name evidence="9" type="primary">dkgB</name>
    <name evidence="9" type="ORF">GCM10007392_01470</name>
</gene>
<feature type="domain" description="NADP-dependent oxidoreductase" evidence="8">
    <location>
        <begin position="11"/>
        <end position="253"/>
    </location>
</feature>
<dbReference type="NCBIfam" id="NF008377">
    <property type="entry name" value="PRK11172.1"/>
    <property type="match status" value="1"/>
</dbReference>
<dbReference type="Pfam" id="PF00248">
    <property type="entry name" value="Aldo_ket_red"/>
    <property type="match status" value="1"/>
</dbReference>
<dbReference type="SUPFAM" id="SSF51430">
    <property type="entry name" value="NAD(P)-linked oxidoreductase"/>
    <property type="match status" value="1"/>
</dbReference>
<protein>
    <submittedName>
        <fullName evidence="9">2,5-diketo-D-gluconate reductase B</fullName>
    </submittedName>
</protein>
<dbReference type="PANTHER" id="PTHR43827:SF3">
    <property type="entry name" value="NADP-DEPENDENT OXIDOREDUCTASE DOMAIN-CONTAINING PROTEIN"/>
    <property type="match status" value="1"/>
</dbReference>
<dbReference type="PRINTS" id="PR00069">
    <property type="entry name" value="ALDKETRDTASE"/>
</dbReference>
<sequence length="269" mass="29691">MSFNTLPQPGFGTFRLKDEVVRKAVGDALDLGYRHIDTAQIYDNESDVGQAIANSPVAREDIFLTTKVWMDYYRQADFQNSVKDSLKRLQTDYVDLLLCHWPSPDNEVPMAEYLGELKAAQDAGLTRHIGVSNFTNAQLDEAISILGPDVLLTNQVEVHPFLPNRSVVEHGKANGLTITGYMPLAVGAVNDDPTLQAIGEAHSLTAAQVSLAWVHQQGIVTIPSSTKRHHIESNLKAFDVQLSDDEMARIDGLARGQRIANPDFAPDWD</sequence>
<dbReference type="InterPro" id="IPR023210">
    <property type="entry name" value="NADP_OxRdtase_dom"/>
</dbReference>
<feature type="site" description="Lowers pKa of active site Tyr" evidence="7">
    <location>
        <position position="67"/>
    </location>
</feature>
<evidence type="ECO:0000256" key="1">
    <source>
        <dbReference type="ARBA" id="ARBA00007905"/>
    </source>
</evidence>
<dbReference type="GO" id="GO:0051596">
    <property type="term" value="P:methylglyoxal catabolic process"/>
    <property type="evidence" value="ECO:0007669"/>
    <property type="project" value="TreeGrafter"/>
</dbReference>
<dbReference type="GO" id="GO:1990002">
    <property type="term" value="F:methylglyoxal reductase (NADPH) (acetol producing) activity"/>
    <property type="evidence" value="ECO:0007669"/>
    <property type="project" value="TreeGrafter"/>
</dbReference>
<keyword evidence="3" id="KW-0560">Oxidoreductase</keyword>
<evidence type="ECO:0000256" key="4">
    <source>
        <dbReference type="ARBA" id="ARBA00049445"/>
    </source>
</evidence>
<dbReference type="PROSITE" id="PS00062">
    <property type="entry name" value="ALDOKETO_REDUCTASE_2"/>
    <property type="match status" value="1"/>
</dbReference>
<dbReference type="FunFam" id="3.20.20.100:FF:000002">
    <property type="entry name" value="2,5-diketo-D-gluconic acid reductase A"/>
    <property type="match status" value="1"/>
</dbReference>
<reference evidence="9" key="1">
    <citation type="journal article" date="2014" name="Int. J. Syst. Evol. Microbiol.">
        <title>Complete genome sequence of Corynebacterium casei LMG S-19264T (=DSM 44701T), isolated from a smear-ripened cheese.</title>
        <authorList>
            <consortium name="US DOE Joint Genome Institute (JGI-PGF)"/>
            <person name="Walter F."/>
            <person name="Albersmeier A."/>
            <person name="Kalinowski J."/>
            <person name="Ruckert C."/>
        </authorList>
    </citation>
    <scope>NUCLEOTIDE SEQUENCE</scope>
    <source>
        <strain evidence="9">KCTC 22169</strain>
    </source>
</reference>
<keyword evidence="10" id="KW-1185">Reference proteome</keyword>
<comment type="caution">
    <text evidence="9">The sequence shown here is derived from an EMBL/GenBank/DDBJ whole genome shotgun (WGS) entry which is preliminary data.</text>
</comment>
<reference evidence="9" key="2">
    <citation type="submission" date="2020-09" db="EMBL/GenBank/DDBJ databases">
        <authorList>
            <person name="Sun Q."/>
            <person name="Kim S."/>
        </authorList>
    </citation>
    <scope>NUCLEOTIDE SEQUENCE</scope>
    <source>
        <strain evidence="9">KCTC 22169</strain>
    </source>
</reference>
<dbReference type="PANTHER" id="PTHR43827">
    <property type="entry name" value="2,5-DIKETO-D-GLUCONIC ACID REDUCTASE"/>
    <property type="match status" value="1"/>
</dbReference>
<proteinExistence type="inferred from homology"/>
<comment type="catalytic activity">
    <reaction evidence="4">
        <text>hydroxyacetone + NADP(+) = methylglyoxal + NADPH + H(+)</text>
        <dbReference type="Rhea" id="RHEA:27986"/>
        <dbReference type="ChEBI" id="CHEBI:15378"/>
        <dbReference type="ChEBI" id="CHEBI:17158"/>
        <dbReference type="ChEBI" id="CHEBI:27957"/>
        <dbReference type="ChEBI" id="CHEBI:57783"/>
        <dbReference type="ChEBI" id="CHEBI:58349"/>
    </reaction>
</comment>
<evidence type="ECO:0000256" key="2">
    <source>
        <dbReference type="ARBA" id="ARBA00022857"/>
    </source>
</evidence>
<dbReference type="Proteomes" id="UP000626148">
    <property type="component" value="Unassembled WGS sequence"/>
</dbReference>
<dbReference type="PIRSF" id="PIRSF000097">
    <property type="entry name" value="AKR"/>
    <property type="match status" value="1"/>
</dbReference>
<feature type="binding site" evidence="6">
    <location>
        <position position="100"/>
    </location>
    <ligand>
        <name>substrate</name>
    </ligand>
</feature>
<organism evidence="9 10">
    <name type="scientific">Saccharospirillum salsuginis</name>
    <dbReference type="NCBI Taxonomy" id="418750"/>
    <lineage>
        <taxon>Bacteria</taxon>
        <taxon>Pseudomonadati</taxon>
        <taxon>Pseudomonadota</taxon>
        <taxon>Gammaproteobacteria</taxon>
        <taxon>Oceanospirillales</taxon>
        <taxon>Saccharospirillaceae</taxon>
        <taxon>Saccharospirillum</taxon>
    </lineage>
</organism>
<dbReference type="Gene3D" id="3.20.20.100">
    <property type="entry name" value="NADP-dependent oxidoreductase domain"/>
    <property type="match status" value="1"/>
</dbReference>
<accession>A0A918N5D9</accession>
<dbReference type="InterPro" id="IPR020471">
    <property type="entry name" value="AKR"/>
</dbReference>